<protein>
    <submittedName>
        <fullName evidence="2">Uncharacterized protein</fullName>
    </submittedName>
</protein>
<evidence type="ECO:0000313" key="2">
    <source>
        <dbReference type="EMBL" id="CAH1399467.1"/>
    </source>
</evidence>
<reference evidence="2" key="1">
    <citation type="submission" date="2022-01" db="EMBL/GenBank/DDBJ databases">
        <authorList>
            <person name="King R."/>
        </authorList>
    </citation>
    <scope>NUCLEOTIDE SEQUENCE</scope>
</reference>
<keyword evidence="3" id="KW-1185">Reference proteome</keyword>
<feature type="compositionally biased region" description="Basic residues" evidence="1">
    <location>
        <begin position="227"/>
        <end position="237"/>
    </location>
</feature>
<evidence type="ECO:0000256" key="1">
    <source>
        <dbReference type="SAM" id="MobiDB-lite"/>
    </source>
</evidence>
<gene>
    <name evidence="2" type="ORF">NEZAVI_LOCUS8910</name>
</gene>
<proteinExistence type="predicted"/>
<dbReference type="OrthoDB" id="10422356at2759"/>
<dbReference type="AlphaFoldDB" id="A0A9P0HCU3"/>
<dbReference type="EMBL" id="OV725080">
    <property type="protein sequence ID" value="CAH1399467.1"/>
    <property type="molecule type" value="Genomic_DNA"/>
</dbReference>
<sequence>METTKSLNRDEINRNCERTLTLLRSNKPDAADLMLNMLNDSILKRYGDGRQVIDISKFTKLNSDDSKVPNKKAKLKKIKKEKNQKISKNETKLNEMSNDVTHQKIRHVSNEFNSKMSKHNKSKTKIMKNENNIKLKNNFFEKDNTPSDEVGEITNNTSQTLTTNRNLNIKTKSNIISKHNENSENSIGIQESKINDIQNTEKSQSKGENESFGISSTVKRLQLQHRSTSKVKNHKKPPLHELSSRQRIQAVLEKRINNK</sequence>
<evidence type="ECO:0000313" key="3">
    <source>
        <dbReference type="Proteomes" id="UP001152798"/>
    </source>
</evidence>
<organism evidence="2 3">
    <name type="scientific">Nezara viridula</name>
    <name type="common">Southern green stink bug</name>
    <name type="synonym">Cimex viridulus</name>
    <dbReference type="NCBI Taxonomy" id="85310"/>
    <lineage>
        <taxon>Eukaryota</taxon>
        <taxon>Metazoa</taxon>
        <taxon>Ecdysozoa</taxon>
        <taxon>Arthropoda</taxon>
        <taxon>Hexapoda</taxon>
        <taxon>Insecta</taxon>
        <taxon>Pterygota</taxon>
        <taxon>Neoptera</taxon>
        <taxon>Paraneoptera</taxon>
        <taxon>Hemiptera</taxon>
        <taxon>Heteroptera</taxon>
        <taxon>Panheteroptera</taxon>
        <taxon>Pentatomomorpha</taxon>
        <taxon>Pentatomoidea</taxon>
        <taxon>Pentatomidae</taxon>
        <taxon>Pentatominae</taxon>
        <taxon>Nezara</taxon>
    </lineage>
</organism>
<name>A0A9P0HCU3_NEZVI</name>
<feature type="region of interest" description="Disordered" evidence="1">
    <location>
        <begin position="199"/>
        <end position="242"/>
    </location>
</feature>
<accession>A0A9P0HCU3</accession>
<dbReference type="Proteomes" id="UP001152798">
    <property type="component" value="Chromosome 4"/>
</dbReference>